<feature type="compositionally biased region" description="Polar residues" evidence="6">
    <location>
        <begin position="369"/>
        <end position="385"/>
    </location>
</feature>
<evidence type="ECO:0000256" key="6">
    <source>
        <dbReference type="SAM" id="MobiDB-lite"/>
    </source>
</evidence>
<keyword evidence="2" id="KW-0479">Metal-binding</keyword>
<evidence type="ECO:0000256" key="1">
    <source>
        <dbReference type="ARBA" id="ARBA00004123"/>
    </source>
</evidence>
<dbReference type="Gene3D" id="1.10.10.1070">
    <property type="entry name" value="Zinc finger, BED domain-containing"/>
    <property type="match status" value="1"/>
</dbReference>
<dbReference type="AlphaFoldDB" id="A0A9P0GD84"/>
<dbReference type="InterPro" id="IPR012337">
    <property type="entry name" value="RNaseH-like_sf"/>
</dbReference>
<dbReference type="GO" id="GO:0005634">
    <property type="term" value="C:nucleus"/>
    <property type="evidence" value="ECO:0007669"/>
    <property type="project" value="UniProtKB-SubCell"/>
</dbReference>
<protein>
    <recommendedName>
        <fullName evidence="9">Transposase</fullName>
    </recommendedName>
</protein>
<reference evidence="7" key="1">
    <citation type="submission" date="2022-01" db="EMBL/GenBank/DDBJ databases">
        <authorList>
            <person name="King R."/>
        </authorList>
    </citation>
    <scope>NUCLEOTIDE SEQUENCE</scope>
</reference>
<evidence type="ECO:0000256" key="3">
    <source>
        <dbReference type="ARBA" id="ARBA00022771"/>
    </source>
</evidence>
<evidence type="ECO:0000313" key="7">
    <source>
        <dbReference type="EMBL" id="CAH1111439.1"/>
    </source>
</evidence>
<comment type="subcellular location">
    <subcellularLocation>
        <location evidence="1">Nucleus</location>
    </subcellularLocation>
</comment>
<evidence type="ECO:0000313" key="8">
    <source>
        <dbReference type="Proteomes" id="UP001153636"/>
    </source>
</evidence>
<evidence type="ECO:0000256" key="4">
    <source>
        <dbReference type="ARBA" id="ARBA00022833"/>
    </source>
</evidence>
<dbReference type="GO" id="GO:0008270">
    <property type="term" value="F:zinc ion binding"/>
    <property type="evidence" value="ECO:0007669"/>
    <property type="project" value="UniProtKB-KW"/>
</dbReference>
<accession>A0A9P0GD84</accession>
<dbReference type="SUPFAM" id="SSF140996">
    <property type="entry name" value="Hermes dimerisation domain"/>
    <property type="match status" value="1"/>
</dbReference>
<keyword evidence="5" id="KW-0539">Nucleus</keyword>
<dbReference type="EMBL" id="OV651818">
    <property type="protein sequence ID" value="CAH1111439.1"/>
    <property type="molecule type" value="Genomic_DNA"/>
</dbReference>
<feature type="region of interest" description="Disordered" evidence="6">
    <location>
        <begin position="266"/>
        <end position="288"/>
    </location>
</feature>
<keyword evidence="4" id="KW-0862">Zinc</keyword>
<keyword evidence="3" id="KW-0863">Zinc-finger</keyword>
<keyword evidence="8" id="KW-1185">Reference proteome</keyword>
<name>A0A9P0GD84_9CUCU</name>
<gene>
    <name evidence="7" type="ORF">PSYICH_LOCUS12413</name>
</gene>
<dbReference type="InterPro" id="IPR052035">
    <property type="entry name" value="ZnF_BED_domain_contain"/>
</dbReference>
<organism evidence="7 8">
    <name type="scientific">Psylliodes chrysocephalus</name>
    <dbReference type="NCBI Taxonomy" id="3402493"/>
    <lineage>
        <taxon>Eukaryota</taxon>
        <taxon>Metazoa</taxon>
        <taxon>Ecdysozoa</taxon>
        <taxon>Arthropoda</taxon>
        <taxon>Hexapoda</taxon>
        <taxon>Insecta</taxon>
        <taxon>Pterygota</taxon>
        <taxon>Neoptera</taxon>
        <taxon>Endopterygota</taxon>
        <taxon>Coleoptera</taxon>
        <taxon>Polyphaga</taxon>
        <taxon>Cucujiformia</taxon>
        <taxon>Chrysomeloidea</taxon>
        <taxon>Chrysomelidae</taxon>
        <taxon>Galerucinae</taxon>
        <taxon>Alticini</taxon>
        <taxon>Psylliodes</taxon>
    </lineage>
</organism>
<dbReference type="PANTHER" id="PTHR46481:SF10">
    <property type="entry name" value="ZINC FINGER BED DOMAIN-CONTAINING PROTEIN 39"/>
    <property type="match status" value="1"/>
</dbReference>
<evidence type="ECO:0000256" key="5">
    <source>
        <dbReference type="ARBA" id="ARBA00023242"/>
    </source>
</evidence>
<dbReference type="Proteomes" id="UP001153636">
    <property type="component" value="Chromosome 6"/>
</dbReference>
<feature type="compositionally biased region" description="Basic and acidic residues" evidence="6">
    <location>
        <begin position="268"/>
        <end position="279"/>
    </location>
</feature>
<evidence type="ECO:0008006" key="9">
    <source>
        <dbReference type="Google" id="ProtNLM"/>
    </source>
</evidence>
<dbReference type="PANTHER" id="PTHR46481">
    <property type="entry name" value="ZINC FINGER BED DOMAIN-CONTAINING PROTEIN 4"/>
    <property type="match status" value="1"/>
</dbReference>
<dbReference type="SUPFAM" id="SSF53098">
    <property type="entry name" value="Ribonuclease H-like"/>
    <property type="match status" value="1"/>
</dbReference>
<feature type="region of interest" description="Disordered" evidence="6">
    <location>
        <begin position="304"/>
        <end position="400"/>
    </location>
</feature>
<sequence>MPSSSKGSGSDDPVASELLARIGDFASQALQDDMQEFPTNRLAANQAITGLKVSLSKKQEITSLLENLLVSFFRLATLHCHRLDDSEILSKLSELEDKIDEKVSKAQTYALAAKTDKVQIPTGKSVMPVRRKILKMVPIDDTSDLTCDDTKKLLLTRMKPCDLGMKPDRVLKSGKNGARIEAKEFDESKINKKLLKSIGLKCEIQGKLSPRIAVYGVPSEVSSEDLKAAFEVPLTGARKLLVKEADSHSSLLSSELSPWQFKRRRASTFHEGDTKDEYPSPRWRKRRASYQESNDLNFSIKESKNEATENEYPLPPPCTCPYFGDKPEKSPTPAELKILPSDSSRTSPKLLDSDNIQLLNVSPVKKSSLARSRGSSGESSPNNVMVTWESRRSQRRERKHPLVKLNLGKKKTQVNETVTTLTQISTEEEGECSKYPNPICEKIEILSTSSSHQVVQARVQQQTKLPYIPKKMGVFMKNKLDKCLLDLVVKDFQPFSIVEDAGFRNFVNTLNPAYTIPTRKTITSIILPAVYEETTTNVTNLLKNVTFVTVTTDCWTSISIQSYMAVTIHYIDTTFSIKSVLLECSEFEQDHTSKNLASALRQTMQTWGLENKILICVTDNAANITKAVREELQWKHFGCYAHTINLIAESALTVVDCLIQKVQLEESVRTTIALLNTNKISVIFVEVWRLLADIKKVLEPLEIITKEMSGEKYISLSCLIILTKGLQEMLEELKNDEVFAMTQTMVLKMLASIK</sequence>
<evidence type="ECO:0000256" key="2">
    <source>
        <dbReference type="ARBA" id="ARBA00022723"/>
    </source>
</evidence>
<dbReference type="OrthoDB" id="1607513at2759"/>
<proteinExistence type="predicted"/>